<name>A0A1G9M4J4_9FIRM</name>
<dbReference type="AlphaFoldDB" id="A0A1G9M4J4"/>
<dbReference type="STRING" id="1121325.SAMN04515677_10365"/>
<dbReference type="Pfam" id="PF03703">
    <property type="entry name" value="bPH_2"/>
    <property type="match status" value="1"/>
</dbReference>
<keyword evidence="4" id="KW-1185">Reference proteome</keyword>
<evidence type="ECO:0000313" key="3">
    <source>
        <dbReference type="EMBL" id="SDL69189.1"/>
    </source>
</evidence>
<dbReference type="InterPro" id="IPR005182">
    <property type="entry name" value="YdbS-like_PH"/>
</dbReference>
<organism evidence="3 4">
    <name type="scientific">Romboutsia lituseburensis DSM 797</name>
    <dbReference type="NCBI Taxonomy" id="1121325"/>
    <lineage>
        <taxon>Bacteria</taxon>
        <taxon>Bacillati</taxon>
        <taxon>Bacillota</taxon>
        <taxon>Clostridia</taxon>
        <taxon>Peptostreptococcales</taxon>
        <taxon>Peptostreptococcaceae</taxon>
        <taxon>Romboutsia</taxon>
    </lineage>
</organism>
<evidence type="ECO:0000313" key="4">
    <source>
        <dbReference type="Proteomes" id="UP000199068"/>
    </source>
</evidence>
<reference evidence="3 4" key="1">
    <citation type="submission" date="2016-10" db="EMBL/GenBank/DDBJ databases">
        <authorList>
            <person name="de Groot N.N."/>
        </authorList>
    </citation>
    <scope>NUCLEOTIDE SEQUENCE [LARGE SCALE GENOMIC DNA]</scope>
    <source>
        <strain evidence="3 4">DSM 797</strain>
    </source>
</reference>
<feature type="transmembrane region" description="Helical" evidence="1">
    <location>
        <begin position="20"/>
        <end position="40"/>
    </location>
</feature>
<keyword evidence="1" id="KW-0472">Membrane</keyword>
<feature type="domain" description="YdbS-like PH" evidence="2">
    <location>
        <begin position="75"/>
        <end position="151"/>
    </location>
</feature>
<evidence type="ECO:0000259" key="2">
    <source>
        <dbReference type="Pfam" id="PF03703"/>
    </source>
</evidence>
<gene>
    <name evidence="3" type="ORF">SAMN04515677_10365</name>
</gene>
<dbReference type="PANTHER" id="PTHR34473:SF2">
    <property type="entry name" value="UPF0699 TRANSMEMBRANE PROTEIN YDBT"/>
    <property type="match status" value="1"/>
</dbReference>
<dbReference type="RefSeq" id="WP_092724778.1">
    <property type="nucleotide sequence ID" value="NZ_FNGW01000003.1"/>
</dbReference>
<proteinExistence type="predicted"/>
<dbReference type="EMBL" id="FNGW01000003">
    <property type="protein sequence ID" value="SDL69189.1"/>
    <property type="molecule type" value="Genomic_DNA"/>
</dbReference>
<accession>A0A1G9M4J4</accession>
<dbReference type="PANTHER" id="PTHR34473">
    <property type="entry name" value="UPF0699 TRANSMEMBRANE PROTEIN YDBS"/>
    <property type="match status" value="1"/>
</dbReference>
<keyword evidence="1" id="KW-1133">Transmembrane helix</keyword>
<protein>
    <recommendedName>
        <fullName evidence="2">YdbS-like PH domain-containing protein</fullName>
    </recommendedName>
</protein>
<feature type="transmembrane region" description="Helical" evidence="1">
    <location>
        <begin position="52"/>
        <end position="73"/>
    </location>
</feature>
<evidence type="ECO:0000256" key="1">
    <source>
        <dbReference type="SAM" id="Phobius"/>
    </source>
</evidence>
<dbReference type="Proteomes" id="UP000199068">
    <property type="component" value="Unassembled WGS sequence"/>
</dbReference>
<keyword evidence="1" id="KW-0812">Transmembrane</keyword>
<sequence length="167" mass="19374">MEYKKLSKKAKKSWFLSRLVATIIVGILLVGGVWIVNYKLEWEFTLMFKTPINVIIIIILLLLLLNTFVYPIIEYKQWEYMISEDKVDFKEGIFSVKRTIIPMIRIQHIVINEGFINRIFSLASIDIHTAGGVHTIPNLELKDAKEISEYLRAKISAKVENENDTCN</sequence>